<evidence type="ECO:0000256" key="1">
    <source>
        <dbReference type="ARBA" id="ARBA00022475"/>
    </source>
</evidence>
<dbReference type="KEGG" id="lpil:LIP_1822"/>
<feature type="binding site" evidence="12">
    <location>
        <position position="108"/>
    </location>
    <ligand>
        <name>[4Fe-4S] cluster</name>
        <dbReference type="ChEBI" id="CHEBI:49883"/>
        <label>2</label>
    </ligand>
</feature>
<dbReference type="GO" id="GO:0051539">
    <property type="term" value="F:4 iron, 4 sulfur cluster binding"/>
    <property type="evidence" value="ECO:0007669"/>
    <property type="project" value="UniProtKB-KW"/>
</dbReference>
<protein>
    <recommendedName>
        <fullName evidence="12">NADH-quinone oxidoreductase subunit I</fullName>
        <ecNumber evidence="12">7.1.1.-</ecNumber>
    </recommendedName>
    <alternativeName>
        <fullName evidence="12">NADH dehydrogenase I subunit I</fullName>
    </alternativeName>
    <alternativeName>
        <fullName evidence="12">NDH-1 subunit I</fullName>
    </alternativeName>
</protein>
<evidence type="ECO:0000259" key="14">
    <source>
        <dbReference type="PROSITE" id="PS51379"/>
    </source>
</evidence>
<sequence length="193" mass="21126">MASAGAFFDSAWSILKGMGVTLKEMVRPTVTEYYPYERPNLPSGARGIPVLLSDEEANLKCVACELCAKICPVQIIEIVYHRGEGEKGKKVLDEFNLDASRCMLCGLCAEVCPFEAIAMSDVYEMATDDPTRFIYDKVRLGELGRKQTTPITHFGVKTTYAGTAPRGRTVPLDETLERGTTPQPAAERTAVAP</sequence>
<dbReference type="EMBL" id="AP014924">
    <property type="protein sequence ID" value="BAS27666.1"/>
    <property type="molecule type" value="Genomic_DNA"/>
</dbReference>
<dbReference type="Gene3D" id="3.30.70.3270">
    <property type="match status" value="1"/>
</dbReference>
<keyword evidence="10 12" id="KW-0830">Ubiquinone</keyword>
<dbReference type="SUPFAM" id="SSF54862">
    <property type="entry name" value="4Fe-4S ferredoxins"/>
    <property type="match status" value="1"/>
</dbReference>
<dbReference type="PANTHER" id="PTHR10849">
    <property type="entry name" value="NADH DEHYDROGENASE UBIQUINONE IRON-SULFUR PROTEIN 8, MITOCHONDRIAL"/>
    <property type="match status" value="1"/>
</dbReference>
<keyword evidence="4 12" id="KW-0479">Metal-binding</keyword>
<evidence type="ECO:0000256" key="12">
    <source>
        <dbReference type="HAMAP-Rule" id="MF_01351"/>
    </source>
</evidence>
<dbReference type="PROSITE" id="PS51379">
    <property type="entry name" value="4FE4S_FER_2"/>
    <property type="match status" value="2"/>
</dbReference>
<evidence type="ECO:0000256" key="2">
    <source>
        <dbReference type="ARBA" id="ARBA00022485"/>
    </source>
</evidence>
<dbReference type="GO" id="GO:0005506">
    <property type="term" value="F:iron ion binding"/>
    <property type="evidence" value="ECO:0007669"/>
    <property type="project" value="UniProtKB-UniRule"/>
</dbReference>
<organism evidence="15 16">
    <name type="scientific">Limnochorda pilosa</name>
    <dbReference type="NCBI Taxonomy" id="1555112"/>
    <lineage>
        <taxon>Bacteria</taxon>
        <taxon>Bacillati</taxon>
        <taxon>Bacillota</taxon>
        <taxon>Limnochordia</taxon>
        <taxon>Limnochordales</taxon>
        <taxon>Limnochordaceae</taxon>
        <taxon>Limnochorda</taxon>
    </lineage>
</organism>
<evidence type="ECO:0000256" key="4">
    <source>
        <dbReference type="ARBA" id="ARBA00022723"/>
    </source>
</evidence>
<dbReference type="PROSITE" id="PS00198">
    <property type="entry name" value="4FE4S_FER_1"/>
    <property type="match status" value="1"/>
</dbReference>
<dbReference type="GO" id="GO:0005886">
    <property type="term" value="C:plasma membrane"/>
    <property type="evidence" value="ECO:0007669"/>
    <property type="project" value="UniProtKB-SubCell"/>
</dbReference>
<feature type="binding site" evidence="12">
    <location>
        <position position="102"/>
    </location>
    <ligand>
        <name>[4Fe-4S] cluster</name>
        <dbReference type="ChEBI" id="CHEBI:49883"/>
        <label>2</label>
    </ligand>
</feature>
<dbReference type="EC" id="7.1.1.-" evidence="12"/>
<proteinExistence type="inferred from homology"/>
<comment type="function">
    <text evidence="12">NDH-1 shuttles electrons from NADH, via FMN and iron-sulfur (Fe-S) centers, to quinones in the respiratory chain. The immediate electron acceptor for the enzyme in this species is believed to be ubiquinone. Couples the redox reaction to proton translocation (for every two electrons transferred, four hydrogen ions are translocated across the cytoplasmic membrane), and thus conserves the redox energy in a proton gradient.</text>
</comment>
<feature type="domain" description="4Fe-4S ferredoxin-type" evidence="14">
    <location>
        <begin position="93"/>
        <end position="122"/>
    </location>
</feature>
<keyword evidence="1 12" id="KW-1003">Cell membrane</keyword>
<evidence type="ECO:0000313" key="15">
    <source>
        <dbReference type="EMBL" id="BAS27666.1"/>
    </source>
</evidence>
<name>A0A0K2SKN7_LIMPI</name>
<feature type="region of interest" description="Disordered" evidence="13">
    <location>
        <begin position="163"/>
        <end position="193"/>
    </location>
</feature>
<comment type="catalytic activity">
    <reaction evidence="12">
        <text>a quinone + NADH + 5 H(+)(in) = a quinol + NAD(+) + 4 H(+)(out)</text>
        <dbReference type="Rhea" id="RHEA:57888"/>
        <dbReference type="ChEBI" id="CHEBI:15378"/>
        <dbReference type="ChEBI" id="CHEBI:24646"/>
        <dbReference type="ChEBI" id="CHEBI:57540"/>
        <dbReference type="ChEBI" id="CHEBI:57945"/>
        <dbReference type="ChEBI" id="CHEBI:132124"/>
    </reaction>
</comment>
<comment type="subunit">
    <text evidence="12">NDH-1 is composed of 14 different subunits. Subunits NuoA, H, J, K, L, M, N constitute the membrane sector of the complex.</text>
</comment>
<dbReference type="OrthoDB" id="9803192at2"/>
<keyword evidence="8 12" id="KW-0411">Iron-sulfur</keyword>
<keyword evidence="7 12" id="KW-0408">Iron</keyword>
<dbReference type="NCBIfam" id="TIGR01971">
    <property type="entry name" value="NuoI"/>
    <property type="match status" value="1"/>
</dbReference>
<evidence type="ECO:0000256" key="5">
    <source>
        <dbReference type="ARBA" id="ARBA00022737"/>
    </source>
</evidence>
<dbReference type="InterPro" id="IPR010226">
    <property type="entry name" value="NADH_quinone_OxRdtase_chainI"/>
</dbReference>
<evidence type="ECO:0000256" key="9">
    <source>
        <dbReference type="ARBA" id="ARBA00023027"/>
    </source>
</evidence>
<accession>A0A0K2SKN7</accession>
<feature type="binding site" evidence="12">
    <location>
        <position position="61"/>
    </location>
    <ligand>
        <name>[4Fe-4S] cluster</name>
        <dbReference type="ChEBI" id="CHEBI:49883"/>
        <label>1</label>
    </ligand>
</feature>
<dbReference type="STRING" id="1555112.LIP_1822"/>
<dbReference type="GO" id="GO:0050136">
    <property type="term" value="F:NADH dehydrogenase (quinone) (non-electrogenic) activity"/>
    <property type="evidence" value="ECO:0007669"/>
    <property type="project" value="UniProtKB-UniRule"/>
</dbReference>
<dbReference type="AlphaFoldDB" id="A0A0K2SKN7"/>
<dbReference type="InterPro" id="IPR017896">
    <property type="entry name" value="4Fe4S_Fe-S-bd"/>
</dbReference>
<dbReference type="HAMAP" id="MF_01351">
    <property type="entry name" value="NDH1_NuoI"/>
    <property type="match status" value="1"/>
</dbReference>
<evidence type="ECO:0000256" key="10">
    <source>
        <dbReference type="ARBA" id="ARBA00023075"/>
    </source>
</evidence>
<evidence type="ECO:0000256" key="3">
    <source>
        <dbReference type="ARBA" id="ARBA00022719"/>
    </source>
</evidence>
<evidence type="ECO:0000313" key="16">
    <source>
        <dbReference type="Proteomes" id="UP000065807"/>
    </source>
</evidence>
<evidence type="ECO:0000256" key="6">
    <source>
        <dbReference type="ARBA" id="ARBA00022967"/>
    </source>
</evidence>
<feature type="binding site" evidence="12">
    <location>
        <position position="71"/>
    </location>
    <ligand>
        <name>[4Fe-4S] cluster</name>
        <dbReference type="ChEBI" id="CHEBI:49883"/>
        <label>2</label>
    </ligand>
</feature>
<feature type="binding site" evidence="12">
    <location>
        <position position="112"/>
    </location>
    <ligand>
        <name>[4Fe-4S] cluster</name>
        <dbReference type="ChEBI" id="CHEBI:49883"/>
        <label>1</label>
    </ligand>
</feature>
<dbReference type="InterPro" id="IPR017900">
    <property type="entry name" value="4Fe4S_Fe_S_CS"/>
</dbReference>
<dbReference type="PANTHER" id="PTHR10849:SF24">
    <property type="entry name" value="NADH-QUINONE OXIDOREDUCTASE SUBUNIT I 2"/>
    <property type="match status" value="1"/>
</dbReference>
<keyword evidence="6 12" id="KW-1278">Translocase</keyword>
<keyword evidence="3 12" id="KW-0874">Quinone</keyword>
<comment type="similarity">
    <text evidence="12">Belongs to the complex I 23 kDa subunit family.</text>
</comment>
<dbReference type="GO" id="GO:0048038">
    <property type="term" value="F:quinone binding"/>
    <property type="evidence" value="ECO:0007669"/>
    <property type="project" value="UniProtKB-KW"/>
</dbReference>
<comment type="subcellular location">
    <subcellularLocation>
        <location evidence="12">Cell membrane</location>
        <topology evidence="12">Peripheral membrane protein</topology>
    </subcellularLocation>
</comment>
<dbReference type="RefSeq" id="WP_068136842.1">
    <property type="nucleotide sequence ID" value="NZ_AP014924.1"/>
</dbReference>
<reference evidence="16" key="2">
    <citation type="journal article" date="2016" name="Int. J. Syst. Evol. Microbiol.">
        <title>Complete genome sequence and cell structure of Limnochorda pilosa, a Gram-negative spore-former within the phylum Firmicutes.</title>
        <authorList>
            <person name="Watanabe M."/>
            <person name="Kojima H."/>
            <person name="Fukui M."/>
        </authorList>
    </citation>
    <scope>NUCLEOTIDE SEQUENCE [LARGE SCALE GENOMIC DNA]</scope>
    <source>
        <strain evidence="16">HC45</strain>
    </source>
</reference>
<comment type="cofactor">
    <cofactor evidence="12">
        <name>[4Fe-4S] cluster</name>
        <dbReference type="ChEBI" id="CHEBI:49883"/>
    </cofactor>
    <text evidence="12">Binds 2 [4Fe-4S] clusters per subunit.</text>
</comment>
<dbReference type="Pfam" id="PF12838">
    <property type="entry name" value="Fer4_7"/>
    <property type="match status" value="1"/>
</dbReference>
<evidence type="ECO:0000256" key="13">
    <source>
        <dbReference type="SAM" id="MobiDB-lite"/>
    </source>
</evidence>
<keyword evidence="9 12" id="KW-0520">NAD</keyword>
<keyword evidence="11 12" id="KW-0472">Membrane</keyword>
<feature type="binding site" evidence="12">
    <location>
        <position position="67"/>
    </location>
    <ligand>
        <name>[4Fe-4S] cluster</name>
        <dbReference type="ChEBI" id="CHEBI:49883"/>
        <label>1</label>
    </ligand>
</feature>
<feature type="binding site" evidence="12">
    <location>
        <position position="64"/>
    </location>
    <ligand>
        <name>[4Fe-4S] cluster</name>
        <dbReference type="ChEBI" id="CHEBI:49883"/>
        <label>1</label>
    </ligand>
</feature>
<evidence type="ECO:0000256" key="11">
    <source>
        <dbReference type="ARBA" id="ARBA00023136"/>
    </source>
</evidence>
<gene>
    <name evidence="12" type="primary">nuoI</name>
    <name evidence="15" type="ORF">LIP_1822</name>
</gene>
<keyword evidence="5" id="KW-0677">Repeat</keyword>
<dbReference type="Proteomes" id="UP000065807">
    <property type="component" value="Chromosome"/>
</dbReference>
<evidence type="ECO:0000256" key="7">
    <source>
        <dbReference type="ARBA" id="ARBA00023004"/>
    </source>
</evidence>
<keyword evidence="2 12" id="KW-0004">4Fe-4S</keyword>
<feature type="binding site" evidence="12">
    <location>
        <position position="105"/>
    </location>
    <ligand>
        <name>[4Fe-4S] cluster</name>
        <dbReference type="ChEBI" id="CHEBI:49883"/>
        <label>2</label>
    </ligand>
</feature>
<feature type="domain" description="4Fe-4S ferredoxin-type" evidence="14">
    <location>
        <begin position="49"/>
        <end position="81"/>
    </location>
</feature>
<keyword evidence="16" id="KW-1185">Reference proteome</keyword>
<evidence type="ECO:0000256" key="8">
    <source>
        <dbReference type="ARBA" id="ARBA00023014"/>
    </source>
</evidence>
<reference evidence="16" key="1">
    <citation type="submission" date="2015-07" db="EMBL/GenBank/DDBJ databases">
        <title>Complete genome sequence and phylogenetic analysis of Limnochorda pilosa.</title>
        <authorList>
            <person name="Watanabe M."/>
            <person name="Kojima H."/>
            <person name="Fukui M."/>
        </authorList>
    </citation>
    <scope>NUCLEOTIDE SEQUENCE [LARGE SCALE GENOMIC DNA]</scope>
    <source>
        <strain evidence="16">HC45</strain>
    </source>
</reference>